<protein>
    <submittedName>
        <fullName evidence="2">Uncharacterized protein</fullName>
    </submittedName>
</protein>
<reference evidence="2 3" key="1">
    <citation type="submission" date="2023-04" db="EMBL/GenBank/DDBJ databases">
        <title>Funneling lignin-derived compounds into biodiesel using alkali-halophilic Citricoccus sp. P2.</title>
        <authorList>
            <person name="Luo C.-B."/>
        </authorList>
    </citation>
    <scope>NUCLEOTIDE SEQUENCE [LARGE SCALE GENOMIC DNA]</scope>
    <source>
        <strain evidence="2 3">P2</strain>
    </source>
</reference>
<gene>
    <name evidence="2" type="ORF">P8192_08845</name>
</gene>
<proteinExistence type="predicted"/>
<evidence type="ECO:0000256" key="1">
    <source>
        <dbReference type="SAM" id="MobiDB-lite"/>
    </source>
</evidence>
<dbReference type="EMBL" id="CP121252">
    <property type="protein sequence ID" value="WFP15519.1"/>
    <property type="molecule type" value="Genomic_DNA"/>
</dbReference>
<feature type="region of interest" description="Disordered" evidence="1">
    <location>
        <begin position="1"/>
        <end position="21"/>
    </location>
</feature>
<keyword evidence="3" id="KW-1185">Reference proteome</keyword>
<accession>A0ABY8H324</accession>
<evidence type="ECO:0000313" key="2">
    <source>
        <dbReference type="EMBL" id="WFP15519.1"/>
    </source>
</evidence>
<sequence>MFGTSCSLEDDPEEAVDTEELDDEELLLEELDELDAEPESFTDWPG</sequence>
<dbReference type="Proteomes" id="UP001219037">
    <property type="component" value="Chromosome"/>
</dbReference>
<feature type="compositionally biased region" description="Acidic residues" evidence="1">
    <location>
        <begin position="8"/>
        <end position="21"/>
    </location>
</feature>
<evidence type="ECO:0000313" key="3">
    <source>
        <dbReference type="Proteomes" id="UP001219037"/>
    </source>
</evidence>
<dbReference type="RefSeq" id="WP_270105045.1">
    <property type="nucleotide sequence ID" value="NZ_CP121252.1"/>
</dbReference>
<name>A0ABY8H324_9MICC</name>
<organism evidence="2 3">
    <name type="scientific">Citricoccus muralis</name>
    <dbReference type="NCBI Taxonomy" id="169134"/>
    <lineage>
        <taxon>Bacteria</taxon>
        <taxon>Bacillati</taxon>
        <taxon>Actinomycetota</taxon>
        <taxon>Actinomycetes</taxon>
        <taxon>Micrococcales</taxon>
        <taxon>Micrococcaceae</taxon>
        <taxon>Citricoccus</taxon>
    </lineage>
</organism>